<reference evidence="8 9" key="1">
    <citation type="submission" date="2022-01" db="EMBL/GenBank/DDBJ databases">
        <title>A chromosomal length assembly of Cordylochernes scorpioides.</title>
        <authorList>
            <person name="Zeh D."/>
            <person name="Zeh J."/>
        </authorList>
    </citation>
    <scope>NUCLEOTIDE SEQUENCE [LARGE SCALE GENOMIC DNA]</scope>
    <source>
        <strain evidence="8">IN4F17</strain>
        <tissue evidence="8">Whole Body</tissue>
    </source>
</reference>
<dbReference type="Pfam" id="PF06859">
    <property type="entry name" value="Bin3"/>
    <property type="match status" value="1"/>
</dbReference>
<dbReference type="Proteomes" id="UP001235939">
    <property type="component" value="Chromosome 04"/>
</dbReference>
<dbReference type="InterPro" id="IPR039772">
    <property type="entry name" value="Bin3-like"/>
</dbReference>
<keyword evidence="9" id="KW-1185">Reference proteome</keyword>
<comment type="similarity">
    <text evidence="1 6">Belongs to the methyltransferase superfamily.</text>
</comment>
<dbReference type="InterPro" id="IPR010675">
    <property type="entry name" value="Bin3_C"/>
</dbReference>
<feature type="domain" description="Bin3-type SAM" evidence="7">
    <location>
        <begin position="1"/>
        <end position="134"/>
    </location>
</feature>
<dbReference type="EC" id="2.1.1.-" evidence="6"/>
<proteinExistence type="inferred from homology"/>
<evidence type="ECO:0000313" key="9">
    <source>
        <dbReference type="Proteomes" id="UP001235939"/>
    </source>
</evidence>
<keyword evidence="3 6" id="KW-0808">Transferase</keyword>
<evidence type="ECO:0000256" key="6">
    <source>
        <dbReference type="RuleBase" id="RU367087"/>
    </source>
</evidence>
<dbReference type="SUPFAM" id="SSF53335">
    <property type="entry name" value="S-adenosyl-L-methionine-dependent methyltransferases"/>
    <property type="match status" value="1"/>
</dbReference>
<evidence type="ECO:0000256" key="5">
    <source>
        <dbReference type="PROSITE-ProRule" id="PRU00848"/>
    </source>
</evidence>
<keyword evidence="4 5" id="KW-0949">S-adenosyl-L-methionine</keyword>
<protein>
    <recommendedName>
        <fullName evidence="6">RNA methyltransferase</fullName>
        <ecNumber evidence="6">2.1.1.-</ecNumber>
    </recommendedName>
</protein>
<organism evidence="8 9">
    <name type="scientific">Cordylochernes scorpioides</name>
    <dbReference type="NCBI Taxonomy" id="51811"/>
    <lineage>
        <taxon>Eukaryota</taxon>
        <taxon>Metazoa</taxon>
        <taxon>Ecdysozoa</taxon>
        <taxon>Arthropoda</taxon>
        <taxon>Chelicerata</taxon>
        <taxon>Arachnida</taxon>
        <taxon>Pseudoscorpiones</taxon>
        <taxon>Cheliferoidea</taxon>
        <taxon>Chernetidae</taxon>
        <taxon>Cordylochernes</taxon>
    </lineage>
</organism>
<evidence type="ECO:0000256" key="1">
    <source>
        <dbReference type="ARBA" id="ARBA00008361"/>
    </source>
</evidence>
<accession>A0ABY6KGN6</accession>
<evidence type="ECO:0000259" key="7">
    <source>
        <dbReference type="PROSITE" id="PS51515"/>
    </source>
</evidence>
<evidence type="ECO:0000313" key="8">
    <source>
        <dbReference type="EMBL" id="UYV66360.1"/>
    </source>
</evidence>
<evidence type="ECO:0000256" key="4">
    <source>
        <dbReference type="ARBA" id="ARBA00022691"/>
    </source>
</evidence>
<dbReference type="Gene3D" id="3.40.50.150">
    <property type="entry name" value="Vaccinia Virus protein VP39"/>
    <property type="match status" value="1"/>
</dbReference>
<dbReference type="PANTHER" id="PTHR12315:SF0">
    <property type="entry name" value="7SK SNRNA METHYLPHOSPHATE CAPPING ENZYME"/>
    <property type="match status" value="1"/>
</dbReference>
<keyword evidence="2 6" id="KW-0489">Methyltransferase</keyword>
<evidence type="ECO:0000256" key="3">
    <source>
        <dbReference type="ARBA" id="ARBA00022679"/>
    </source>
</evidence>
<dbReference type="PROSITE" id="PS51515">
    <property type="entry name" value="BIN3_SAM"/>
    <property type="match status" value="1"/>
</dbReference>
<gene>
    <name evidence="8" type="ORF">LAZ67_4001459</name>
</gene>
<name>A0ABY6KGN6_9ARAC</name>
<dbReference type="InterPro" id="IPR024160">
    <property type="entry name" value="BIN3_SAM-bd_dom"/>
</dbReference>
<dbReference type="PANTHER" id="PTHR12315">
    <property type="entry name" value="BICOID-INTERACTING PROTEIN RELATED"/>
    <property type="match status" value="1"/>
</dbReference>
<sequence>MIIMADYIPWEEQELGKTPEAQYDTIACLQVTKWIHLTAGDEGLKRSFRKMYRQLKPGGILLLEAQGWPAYTSAMKLTEKLYQAYQNINFRPEQFNEFLLSPEVGFSSHTVIGAPIHTSRKSRSSLMYSLSLSLV</sequence>
<evidence type="ECO:0000256" key="2">
    <source>
        <dbReference type="ARBA" id="ARBA00022603"/>
    </source>
</evidence>
<dbReference type="EMBL" id="CP092866">
    <property type="protein sequence ID" value="UYV66360.1"/>
    <property type="molecule type" value="Genomic_DNA"/>
</dbReference>
<dbReference type="InterPro" id="IPR029063">
    <property type="entry name" value="SAM-dependent_MTases_sf"/>
</dbReference>